<feature type="transmembrane region" description="Helical" evidence="1">
    <location>
        <begin position="235"/>
        <end position="259"/>
    </location>
</feature>
<dbReference type="GO" id="GO:0009390">
    <property type="term" value="C:dimethyl sulfoxide reductase complex"/>
    <property type="evidence" value="ECO:0007669"/>
    <property type="project" value="TreeGrafter"/>
</dbReference>
<evidence type="ECO:0000256" key="1">
    <source>
        <dbReference type="SAM" id="Phobius"/>
    </source>
</evidence>
<feature type="transmembrane region" description="Helical" evidence="1">
    <location>
        <begin position="207"/>
        <end position="228"/>
    </location>
</feature>
<dbReference type="PANTHER" id="PTHR38095:SF2">
    <property type="entry name" value="ANAEROBIC DIMETHYL SULFOXIDE REDUCTASE CHAIN C"/>
    <property type="match status" value="1"/>
</dbReference>
<protein>
    <submittedName>
        <fullName evidence="2">DMSO reductase</fullName>
    </submittedName>
</protein>
<feature type="transmembrane region" description="Helical" evidence="1">
    <location>
        <begin position="77"/>
        <end position="97"/>
    </location>
</feature>
<dbReference type="GO" id="GO:0005886">
    <property type="term" value="C:plasma membrane"/>
    <property type="evidence" value="ECO:0007669"/>
    <property type="project" value="TreeGrafter"/>
</dbReference>
<sequence>MTIQWSLVLFTVLSGCGAGLFACTALDEFRGGAASKVRLPACAVAVALLVVGGIASATHLSHVDRMMAVLAHPTAGIFLEALLLGLLAVCIAVYELLVKREASSGARKALAATGIVLAVAFAFACGVSYMMTSRPVWNTVALPLAYLGTALATGAALYLVMCAALKVDEGDVKKAGVYAAAGGALSLVLTVAFGLVSGTAFGDQAALFWVAVVLCGSAAPAVCGVLVARKSGGALSLGVVALAGALVGSVAVRAVMWLVGTAVANYFGFAL</sequence>
<dbReference type="Proteomes" id="UP000253970">
    <property type="component" value="Unassembled WGS sequence"/>
</dbReference>
<gene>
    <name evidence="2" type="ORF">C1875_12250</name>
</gene>
<dbReference type="GO" id="GO:0019645">
    <property type="term" value="P:anaerobic electron transport chain"/>
    <property type="evidence" value="ECO:0007669"/>
    <property type="project" value="InterPro"/>
</dbReference>
<evidence type="ECO:0000313" key="2">
    <source>
        <dbReference type="EMBL" id="RDB68169.1"/>
    </source>
</evidence>
<dbReference type="PANTHER" id="PTHR38095">
    <property type="entry name" value="ANAEROBIC DIMETHYL SULFOXIDE REDUCTASE CHAIN YNFH"/>
    <property type="match status" value="1"/>
</dbReference>
<dbReference type="RefSeq" id="WP_114534449.1">
    <property type="nucleotide sequence ID" value="NZ_JAQDVM010000012.1"/>
</dbReference>
<dbReference type="EMBL" id="PPTU01000023">
    <property type="protein sequence ID" value="RDB68169.1"/>
    <property type="molecule type" value="Genomic_DNA"/>
</dbReference>
<accession>A0A369MCE2</accession>
<dbReference type="Pfam" id="PF04976">
    <property type="entry name" value="DmsC"/>
    <property type="match status" value="1"/>
</dbReference>
<dbReference type="InterPro" id="IPR007059">
    <property type="entry name" value="DmsC"/>
</dbReference>
<keyword evidence="1" id="KW-0812">Transmembrane</keyword>
<feature type="transmembrane region" description="Helical" evidence="1">
    <location>
        <begin position="109"/>
        <end position="132"/>
    </location>
</feature>
<keyword evidence="1" id="KW-1133">Transmembrane helix</keyword>
<keyword evidence="1" id="KW-0472">Membrane</keyword>
<feature type="transmembrane region" description="Helical" evidence="1">
    <location>
        <begin position="144"/>
        <end position="165"/>
    </location>
</feature>
<dbReference type="GO" id="GO:0009389">
    <property type="term" value="F:dimethyl sulfoxide reductase activity"/>
    <property type="evidence" value="ECO:0007669"/>
    <property type="project" value="TreeGrafter"/>
</dbReference>
<feature type="transmembrane region" description="Helical" evidence="1">
    <location>
        <begin position="177"/>
        <end position="201"/>
    </location>
</feature>
<reference evidence="2 3" key="1">
    <citation type="journal article" date="2018" name="Elife">
        <title>Discovery and characterization of a prevalent human gut bacterial enzyme sufficient for the inactivation of a family of plant toxins.</title>
        <authorList>
            <person name="Koppel N."/>
            <person name="Bisanz J.E."/>
            <person name="Pandelia M.E."/>
            <person name="Turnbaugh P.J."/>
            <person name="Balskus E.P."/>
        </authorList>
    </citation>
    <scope>NUCLEOTIDE SEQUENCE [LARGE SCALE GENOMIC DNA]</scope>
    <source>
        <strain evidence="2 3">W1 BHI 6</strain>
    </source>
</reference>
<comment type="caution">
    <text evidence="2">The sequence shown here is derived from an EMBL/GenBank/DDBJ whole genome shotgun (WGS) entry which is preliminary data.</text>
</comment>
<proteinExistence type="predicted"/>
<organism evidence="2 3">
    <name type="scientific">Eggerthella lenta</name>
    <name type="common">Eubacterium lentum</name>
    <dbReference type="NCBI Taxonomy" id="84112"/>
    <lineage>
        <taxon>Bacteria</taxon>
        <taxon>Bacillati</taxon>
        <taxon>Actinomycetota</taxon>
        <taxon>Coriobacteriia</taxon>
        <taxon>Eggerthellales</taxon>
        <taxon>Eggerthellaceae</taxon>
        <taxon>Eggerthella</taxon>
    </lineage>
</organism>
<feature type="transmembrane region" description="Helical" evidence="1">
    <location>
        <begin position="38"/>
        <end position="57"/>
    </location>
</feature>
<feature type="transmembrane region" description="Helical" evidence="1">
    <location>
        <begin position="6"/>
        <end position="26"/>
    </location>
</feature>
<name>A0A369MCE2_EGGLN</name>
<dbReference type="AlphaFoldDB" id="A0A369MCE2"/>
<evidence type="ECO:0000313" key="3">
    <source>
        <dbReference type="Proteomes" id="UP000253970"/>
    </source>
</evidence>